<protein>
    <submittedName>
        <fullName evidence="3">4'-phosphopantetheinyl transferase superfamily protein</fullName>
    </submittedName>
</protein>
<dbReference type="InterPro" id="IPR037143">
    <property type="entry name" value="4-PPantetheinyl_Trfase_dom_sf"/>
</dbReference>
<evidence type="ECO:0000313" key="4">
    <source>
        <dbReference type="Proteomes" id="UP000199274"/>
    </source>
</evidence>
<dbReference type="STRING" id="178355.SAMN04488062_104251"/>
<keyword evidence="4" id="KW-1185">Reference proteome</keyword>
<dbReference type="Proteomes" id="UP000199274">
    <property type="component" value="Unassembled WGS sequence"/>
</dbReference>
<name>A0A1G8A053_9FLAO</name>
<dbReference type="GO" id="GO:0008897">
    <property type="term" value="F:holo-[acyl-carrier-protein] synthase activity"/>
    <property type="evidence" value="ECO:0007669"/>
    <property type="project" value="InterPro"/>
</dbReference>
<dbReference type="Pfam" id="PF01648">
    <property type="entry name" value="ACPS"/>
    <property type="match status" value="1"/>
</dbReference>
<reference evidence="4" key="1">
    <citation type="submission" date="2016-10" db="EMBL/GenBank/DDBJ databases">
        <authorList>
            <person name="Varghese N."/>
            <person name="Submissions S."/>
        </authorList>
    </citation>
    <scope>NUCLEOTIDE SEQUENCE [LARGE SCALE GENOMIC DNA]</scope>
    <source>
        <strain evidence="4">CGMCC 1.2747</strain>
    </source>
</reference>
<sequence length="163" mass="18935">MIGNDIVDLALAKKESNWQRNRFLDKIFTENEQLLIANAINPEIMVWNLWTRKEAAYKIYNRETGIRGYIPLQLDCWYESENLGTVSCNGFTYHTQTQISNESVYTIAVAKKQYFSHIKKIELETKITKINGVPFVKDIANLITRPVSITHHGHFWEGIMLVD</sequence>
<dbReference type="OrthoDB" id="663853at2"/>
<evidence type="ECO:0000259" key="2">
    <source>
        <dbReference type="Pfam" id="PF01648"/>
    </source>
</evidence>
<dbReference type="InterPro" id="IPR008278">
    <property type="entry name" value="4-PPantetheinyl_Trfase_dom"/>
</dbReference>
<dbReference type="Gene3D" id="3.90.470.20">
    <property type="entry name" value="4'-phosphopantetheinyl transferase domain"/>
    <property type="match status" value="1"/>
</dbReference>
<organism evidence="3 4">
    <name type="scientific">Flavobacterium omnivorum</name>
    <dbReference type="NCBI Taxonomy" id="178355"/>
    <lineage>
        <taxon>Bacteria</taxon>
        <taxon>Pseudomonadati</taxon>
        <taxon>Bacteroidota</taxon>
        <taxon>Flavobacteriia</taxon>
        <taxon>Flavobacteriales</taxon>
        <taxon>Flavobacteriaceae</taxon>
        <taxon>Flavobacterium</taxon>
    </lineage>
</organism>
<dbReference type="EMBL" id="FNDB01000004">
    <property type="protein sequence ID" value="SDH13800.1"/>
    <property type="molecule type" value="Genomic_DNA"/>
</dbReference>
<evidence type="ECO:0000313" key="3">
    <source>
        <dbReference type="EMBL" id="SDH13800.1"/>
    </source>
</evidence>
<proteinExistence type="predicted"/>
<dbReference type="AlphaFoldDB" id="A0A1G8A053"/>
<dbReference type="RefSeq" id="WP_091256640.1">
    <property type="nucleotide sequence ID" value="NZ_FNDB01000004.1"/>
</dbReference>
<gene>
    <name evidence="3" type="ORF">SAMN04488062_104251</name>
</gene>
<keyword evidence="1 3" id="KW-0808">Transferase</keyword>
<accession>A0A1G8A053</accession>
<dbReference type="GO" id="GO:0000287">
    <property type="term" value="F:magnesium ion binding"/>
    <property type="evidence" value="ECO:0007669"/>
    <property type="project" value="InterPro"/>
</dbReference>
<evidence type="ECO:0000256" key="1">
    <source>
        <dbReference type="ARBA" id="ARBA00022679"/>
    </source>
</evidence>
<feature type="domain" description="4'-phosphopantetheinyl transferase" evidence="2">
    <location>
        <begin position="2"/>
        <end position="87"/>
    </location>
</feature>
<dbReference type="SUPFAM" id="SSF56214">
    <property type="entry name" value="4'-phosphopantetheinyl transferase"/>
    <property type="match status" value="1"/>
</dbReference>